<feature type="chain" id="PRO_5025355667" evidence="8">
    <location>
        <begin position="23"/>
        <end position="462"/>
    </location>
</feature>
<evidence type="ECO:0000313" key="13">
    <source>
        <dbReference type="Proteomes" id="UP000436088"/>
    </source>
</evidence>
<keyword evidence="2" id="KW-0645">Protease</keyword>
<evidence type="ECO:0000256" key="2">
    <source>
        <dbReference type="ARBA" id="ARBA00022670"/>
    </source>
</evidence>
<keyword evidence="6" id="KW-0325">Glycoprotein</keyword>
<dbReference type="Gene3D" id="3.40.50.200">
    <property type="entry name" value="Peptidase S8/S53 domain"/>
    <property type="match status" value="2"/>
</dbReference>
<comment type="caution">
    <text evidence="7">Lacks conserved residue(s) required for the propagation of feature annotation.</text>
</comment>
<dbReference type="PRINTS" id="PR00723">
    <property type="entry name" value="SUBTILISIN"/>
</dbReference>
<keyword evidence="3 8" id="KW-0732">Signal</keyword>
<keyword evidence="13" id="KW-1185">Reference proteome</keyword>
<feature type="domain" description="Peptidase S8/S53" evidence="9">
    <location>
        <begin position="83"/>
        <end position="139"/>
    </location>
</feature>
<dbReference type="GO" id="GO:0006508">
    <property type="term" value="P:proteolysis"/>
    <property type="evidence" value="ECO:0007669"/>
    <property type="project" value="UniProtKB-KW"/>
</dbReference>
<dbReference type="InterPro" id="IPR015500">
    <property type="entry name" value="Peptidase_S8_subtilisin-rel"/>
</dbReference>
<dbReference type="PANTHER" id="PTHR10795">
    <property type="entry name" value="PROPROTEIN CONVERTASE SUBTILISIN/KEXIN"/>
    <property type="match status" value="1"/>
</dbReference>
<dbReference type="AlphaFoldDB" id="A0A6A3BQQ2"/>
<feature type="signal peptide" evidence="8">
    <location>
        <begin position="1"/>
        <end position="22"/>
    </location>
</feature>
<dbReference type="InterPro" id="IPR000209">
    <property type="entry name" value="Peptidase_S8/S53_dom"/>
</dbReference>
<dbReference type="Gene3D" id="3.50.30.30">
    <property type="match status" value="1"/>
</dbReference>
<feature type="domain" description="Peptidase S8/S53" evidence="9">
    <location>
        <begin position="243"/>
        <end position="334"/>
    </location>
</feature>
<evidence type="ECO:0000256" key="4">
    <source>
        <dbReference type="ARBA" id="ARBA00022801"/>
    </source>
</evidence>
<dbReference type="InterPro" id="IPR045051">
    <property type="entry name" value="SBT"/>
</dbReference>
<dbReference type="Pfam" id="PF00082">
    <property type="entry name" value="Peptidase_S8"/>
    <property type="match status" value="2"/>
</dbReference>
<dbReference type="Proteomes" id="UP000436088">
    <property type="component" value="Unassembled WGS sequence"/>
</dbReference>
<feature type="domain" description="PA" evidence="10">
    <location>
        <begin position="144"/>
        <end position="219"/>
    </location>
</feature>
<evidence type="ECO:0000259" key="9">
    <source>
        <dbReference type="Pfam" id="PF00082"/>
    </source>
</evidence>
<protein>
    <submittedName>
        <fullName evidence="12">Subtilisin-like protease SDD1-like</fullName>
    </submittedName>
</protein>
<dbReference type="EMBL" id="VEPZ02000830">
    <property type="protein sequence ID" value="KAE8717209.1"/>
    <property type="molecule type" value="Genomic_DNA"/>
</dbReference>
<dbReference type="SUPFAM" id="SSF52743">
    <property type="entry name" value="Subtilisin-like"/>
    <property type="match status" value="1"/>
</dbReference>
<feature type="domain" description="Subtilisin-like protease fibronectin type-III" evidence="11">
    <location>
        <begin position="389"/>
        <end position="456"/>
    </location>
</feature>
<dbReference type="Pfam" id="PF17766">
    <property type="entry name" value="fn3_6"/>
    <property type="match status" value="1"/>
</dbReference>
<dbReference type="Gene3D" id="2.60.40.2310">
    <property type="match status" value="1"/>
</dbReference>
<gene>
    <name evidence="12" type="ORF">F3Y22_tig00110057pilonHSYRG00231</name>
</gene>
<evidence type="ECO:0000256" key="8">
    <source>
        <dbReference type="SAM" id="SignalP"/>
    </source>
</evidence>
<organism evidence="12 13">
    <name type="scientific">Hibiscus syriacus</name>
    <name type="common">Rose of Sharon</name>
    <dbReference type="NCBI Taxonomy" id="106335"/>
    <lineage>
        <taxon>Eukaryota</taxon>
        <taxon>Viridiplantae</taxon>
        <taxon>Streptophyta</taxon>
        <taxon>Embryophyta</taxon>
        <taxon>Tracheophyta</taxon>
        <taxon>Spermatophyta</taxon>
        <taxon>Magnoliopsida</taxon>
        <taxon>eudicotyledons</taxon>
        <taxon>Gunneridae</taxon>
        <taxon>Pentapetalae</taxon>
        <taxon>rosids</taxon>
        <taxon>malvids</taxon>
        <taxon>Malvales</taxon>
        <taxon>Malvaceae</taxon>
        <taxon>Malvoideae</taxon>
        <taxon>Hibiscus</taxon>
    </lineage>
</organism>
<keyword evidence="4" id="KW-0378">Hydrolase</keyword>
<keyword evidence="5" id="KW-0720">Serine protease</keyword>
<proteinExistence type="inferred from homology"/>
<evidence type="ECO:0000259" key="11">
    <source>
        <dbReference type="Pfam" id="PF17766"/>
    </source>
</evidence>
<comment type="caution">
    <text evidence="12">The sequence shown here is derived from an EMBL/GenBank/DDBJ whole genome shotgun (WGS) entry which is preliminary data.</text>
</comment>
<dbReference type="InterPro" id="IPR036852">
    <property type="entry name" value="Peptidase_S8/S53_dom_sf"/>
</dbReference>
<evidence type="ECO:0000256" key="7">
    <source>
        <dbReference type="PROSITE-ProRule" id="PRU01240"/>
    </source>
</evidence>
<accession>A0A6A3BQQ2</accession>
<evidence type="ECO:0000256" key="6">
    <source>
        <dbReference type="ARBA" id="ARBA00023180"/>
    </source>
</evidence>
<evidence type="ECO:0000256" key="1">
    <source>
        <dbReference type="ARBA" id="ARBA00011073"/>
    </source>
</evidence>
<name>A0A6A3BQQ2_HIBSY</name>
<dbReference type="GO" id="GO:0004252">
    <property type="term" value="F:serine-type endopeptidase activity"/>
    <property type="evidence" value="ECO:0007669"/>
    <property type="project" value="InterPro"/>
</dbReference>
<dbReference type="InterPro" id="IPR041469">
    <property type="entry name" value="Subtilisin-like_FN3"/>
</dbReference>
<reference evidence="12" key="1">
    <citation type="submission" date="2019-09" db="EMBL/GenBank/DDBJ databases">
        <title>Draft genome information of white flower Hibiscus syriacus.</title>
        <authorList>
            <person name="Kim Y.-M."/>
        </authorList>
    </citation>
    <scope>NUCLEOTIDE SEQUENCE [LARGE SCALE GENOMIC DNA]</scope>
    <source>
        <strain evidence="12">YM2019G1</strain>
    </source>
</reference>
<evidence type="ECO:0000256" key="5">
    <source>
        <dbReference type="ARBA" id="ARBA00022825"/>
    </source>
</evidence>
<evidence type="ECO:0000313" key="12">
    <source>
        <dbReference type="EMBL" id="KAE8717209.1"/>
    </source>
</evidence>
<comment type="similarity">
    <text evidence="1 7">Belongs to the peptidase S8 family.</text>
</comment>
<evidence type="ECO:0000259" key="10">
    <source>
        <dbReference type="Pfam" id="PF02225"/>
    </source>
</evidence>
<dbReference type="PROSITE" id="PS51892">
    <property type="entry name" value="SUBTILASE"/>
    <property type="match status" value="1"/>
</dbReference>
<evidence type="ECO:0000256" key="3">
    <source>
        <dbReference type="ARBA" id="ARBA00022729"/>
    </source>
</evidence>
<dbReference type="Pfam" id="PF02225">
    <property type="entry name" value="PA"/>
    <property type="match status" value="1"/>
</dbReference>
<dbReference type="InterPro" id="IPR003137">
    <property type="entry name" value="PA_domain"/>
</dbReference>
<sequence length="462" mass="49519">MDTIHFLCFIFLFNFHSLIVHGNENNKSQTYIVRVEQPDVGVRGQSESLDVESWQKSSLPIIGATSFNIDGNLTRGNGVEPPIDEDGHGTHTAGTAAGHFVNYAEVLGNAKGKAVGMAPLAHLAIYKVCFGADCAESNELDAAIEEGVDGTLKDIDVKGKVVLCERGRGIARVAKGQEVKIAGGAAMILMNQQADAFSLSPYIHVLPATHVSYAAGLKIKAYINSTIAPTETIFFRGTVLGDPTAPSVSSFSSRGPSLASPGILKPNIISPGMNMLAAWSFPLDNNMNSKSTFKFMSGTSKSCPHLSGIAALLKRSHPNWLPAAIKSAMMTSTDLFNIAGKPIVDETLQPAHVFATGAGHVNPSRADNPGFIYDIQPDDYIPYLCCLGYKLTYTRTVTNVGVANSQHEIKVIAPKGVDVIVEPSTLYFSELNQKATYSITFTPLVSTYKTGEYAQGYQMGFC</sequence>